<feature type="region of interest" description="Disordered" evidence="1">
    <location>
        <begin position="1"/>
        <end position="27"/>
    </location>
</feature>
<dbReference type="AlphaFoldDB" id="A0AAU9SA75"/>
<organism evidence="2 3">
    <name type="scientific">Thlaspi arvense</name>
    <name type="common">Field penny-cress</name>
    <dbReference type="NCBI Taxonomy" id="13288"/>
    <lineage>
        <taxon>Eukaryota</taxon>
        <taxon>Viridiplantae</taxon>
        <taxon>Streptophyta</taxon>
        <taxon>Embryophyta</taxon>
        <taxon>Tracheophyta</taxon>
        <taxon>Spermatophyta</taxon>
        <taxon>Magnoliopsida</taxon>
        <taxon>eudicotyledons</taxon>
        <taxon>Gunneridae</taxon>
        <taxon>Pentapetalae</taxon>
        <taxon>rosids</taxon>
        <taxon>malvids</taxon>
        <taxon>Brassicales</taxon>
        <taxon>Brassicaceae</taxon>
        <taxon>Thlaspideae</taxon>
        <taxon>Thlaspi</taxon>
    </lineage>
</organism>
<dbReference type="PANTHER" id="PTHR46632">
    <property type="entry name" value="E3 UBIQUITIN-PROTEIN LIGASE SINA-LIKE 4"/>
    <property type="match status" value="1"/>
</dbReference>
<sequence>MADGLNNSTSQKRQRTSKPSDDTDAKKKRTATLLDLDAIDCSRLLRCFEHSYLPGEDAQRDPYSLFPAIELWSMFLNYLESHVQMQNLAALRVSLMLKDQHINLDKCAFAQRACPFSSCDFIGSSLGIYEHSVAKHCKTSRMFDCEWPVFVCPSICERIILKERTTAEGEGEGEFVVVECFDTSQGRIIYASCIGPGTEKFSYSLKFHFSDGDLLRFESRLKRVCEVSNEPPDEPFMMVPSRMCPDYKLQISIRRKTS</sequence>
<evidence type="ECO:0000256" key="1">
    <source>
        <dbReference type="SAM" id="MobiDB-lite"/>
    </source>
</evidence>
<accession>A0AAU9SA75</accession>
<dbReference type="EMBL" id="OU466861">
    <property type="protein sequence ID" value="CAH2064015.1"/>
    <property type="molecule type" value="Genomic_DNA"/>
</dbReference>
<dbReference type="Proteomes" id="UP000836841">
    <property type="component" value="Chromosome 5"/>
</dbReference>
<keyword evidence="3" id="KW-1185">Reference proteome</keyword>
<dbReference type="InterPro" id="IPR044286">
    <property type="entry name" value="SINL_plant"/>
</dbReference>
<dbReference type="SUPFAM" id="SSF49599">
    <property type="entry name" value="TRAF domain-like"/>
    <property type="match status" value="1"/>
</dbReference>
<evidence type="ECO:0008006" key="4">
    <source>
        <dbReference type="Google" id="ProtNLM"/>
    </source>
</evidence>
<proteinExistence type="predicted"/>
<name>A0AAU9SA75_THLAR</name>
<protein>
    <recommendedName>
        <fullName evidence="4">SIAH-type domain-containing protein</fullName>
    </recommendedName>
</protein>
<gene>
    <name evidence="2" type="ORF">TAV2_LOCUS18050</name>
</gene>
<evidence type="ECO:0000313" key="2">
    <source>
        <dbReference type="EMBL" id="CAH2064015.1"/>
    </source>
</evidence>
<reference evidence="2 3" key="1">
    <citation type="submission" date="2022-03" db="EMBL/GenBank/DDBJ databases">
        <authorList>
            <person name="Nunn A."/>
            <person name="Chopra R."/>
            <person name="Nunn A."/>
            <person name="Contreras Garrido A."/>
        </authorList>
    </citation>
    <scope>NUCLEOTIDE SEQUENCE [LARGE SCALE GENOMIC DNA]</scope>
</reference>
<dbReference type="PANTHER" id="PTHR46632:SF23">
    <property type="entry name" value="RING-TYPE E3 UBIQUITIN TRANSFERASE"/>
    <property type="match status" value="1"/>
</dbReference>
<feature type="compositionally biased region" description="Polar residues" evidence="1">
    <location>
        <begin position="1"/>
        <end position="11"/>
    </location>
</feature>
<evidence type="ECO:0000313" key="3">
    <source>
        <dbReference type="Proteomes" id="UP000836841"/>
    </source>
</evidence>